<comment type="caution">
    <text evidence="2">The sequence shown here is derived from an EMBL/GenBank/DDBJ whole genome shotgun (WGS) entry which is preliminary data.</text>
</comment>
<evidence type="ECO:0000256" key="1">
    <source>
        <dbReference type="SAM" id="Phobius"/>
    </source>
</evidence>
<evidence type="ECO:0000313" key="2">
    <source>
        <dbReference type="EMBL" id="RAK32775.1"/>
    </source>
</evidence>
<keyword evidence="3" id="KW-1185">Reference proteome</keyword>
<keyword evidence="1" id="KW-0472">Membrane</keyword>
<feature type="transmembrane region" description="Helical" evidence="1">
    <location>
        <begin position="29"/>
        <end position="49"/>
    </location>
</feature>
<organism evidence="2 3">
    <name type="scientific">Actinoplanes lutulentus</name>
    <dbReference type="NCBI Taxonomy" id="1287878"/>
    <lineage>
        <taxon>Bacteria</taxon>
        <taxon>Bacillati</taxon>
        <taxon>Actinomycetota</taxon>
        <taxon>Actinomycetes</taxon>
        <taxon>Micromonosporales</taxon>
        <taxon>Micromonosporaceae</taxon>
        <taxon>Actinoplanes</taxon>
    </lineage>
</organism>
<sequence>MLTHFERPQTRRYRAELVLPSPPHRFGNALLATAFLLCAVLVGVVAIALT</sequence>
<dbReference type="EMBL" id="QLMJ01000013">
    <property type="protein sequence ID" value="RAK32775.1"/>
    <property type="molecule type" value="Genomic_DNA"/>
</dbReference>
<keyword evidence="1" id="KW-1133">Transmembrane helix</keyword>
<proteinExistence type="predicted"/>
<keyword evidence="1" id="KW-0812">Transmembrane</keyword>
<protein>
    <submittedName>
        <fullName evidence="2">Uncharacterized protein</fullName>
    </submittedName>
</protein>
<dbReference type="AlphaFoldDB" id="A0A327Z7P1"/>
<evidence type="ECO:0000313" key="3">
    <source>
        <dbReference type="Proteomes" id="UP000249341"/>
    </source>
</evidence>
<name>A0A327Z7P1_9ACTN</name>
<gene>
    <name evidence="2" type="ORF">B0I29_11370</name>
</gene>
<reference evidence="2 3" key="1">
    <citation type="submission" date="2018-06" db="EMBL/GenBank/DDBJ databases">
        <title>Genomic Encyclopedia of Type Strains, Phase III (KMG-III): the genomes of soil and plant-associated and newly described type strains.</title>
        <authorList>
            <person name="Whitman W."/>
        </authorList>
    </citation>
    <scope>NUCLEOTIDE SEQUENCE [LARGE SCALE GENOMIC DNA]</scope>
    <source>
        <strain evidence="2 3">CGMCC 4.7090</strain>
    </source>
</reference>
<dbReference type="RefSeq" id="WP_260329853.1">
    <property type="nucleotide sequence ID" value="NZ_JACHWI010000005.1"/>
</dbReference>
<dbReference type="Proteomes" id="UP000249341">
    <property type="component" value="Unassembled WGS sequence"/>
</dbReference>
<accession>A0A327Z7P1</accession>